<evidence type="ECO:0000313" key="2">
    <source>
        <dbReference type="EMBL" id="ORY40359.1"/>
    </source>
</evidence>
<reference evidence="2 3" key="1">
    <citation type="submission" date="2016-07" db="EMBL/GenBank/DDBJ databases">
        <title>Pervasive Adenine N6-methylation of Active Genes in Fungi.</title>
        <authorList>
            <consortium name="DOE Joint Genome Institute"/>
            <person name="Mondo S.J."/>
            <person name="Dannebaum R.O."/>
            <person name="Kuo R.C."/>
            <person name="Labutti K."/>
            <person name="Haridas S."/>
            <person name="Kuo A."/>
            <person name="Salamov A."/>
            <person name="Ahrendt S.R."/>
            <person name="Lipzen A."/>
            <person name="Sullivan W."/>
            <person name="Andreopoulos W.B."/>
            <person name="Clum A."/>
            <person name="Lindquist E."/>
            <person name="Daum C."/>
            <person name="Ramamoorthy G.K."/>
            <person name="Gryganskyi A."/>
            <person name="Culley D."/>
            <person name="Magnuson J.K."/>
            <person name="James T.Y."/>
            <person name="O'Malley M.A."/>
            <person name="Stajich J.E."/>
            <person name="Spatafora J.W."/>
            <person name="Visel A."/>
            <person name="Grigoriev I.V."/>
        </authorList>
    </citation>
    <scope>NUCLEOTIDE SEQUENCE [LARGE SCALE GENOMIC DNA]</scope>
    <source>
        <strain evidence="2 3">JEL800</strain>
    </source>
</reference>
<proteinExistence type="inferred from homology"/>
<dbReference type="Gene3D" id="6.10.250.290">
    <property type="match status" value="1"/>
</dbReference>
<sequence>MFRPQTFSATEAAAAFARAKRSQNNVPVPVAKTFYYETYRRVLSASPELVILQNNNLTAHEFKALKLKLKQKGFVATQVRNAVLSAAVRDHFVEEKKDVKLATRFARLLVGPSIAVFPGTVAEGQDLLVRECVQALAPENLGAGVAKKILVAGALLEQSHVLSRQQLEEAAKLPSKQRLREELVGLLSSPAARLAGLLSQQPQSLVRTLQGRV</sequence>
<evidence type="ECO:0008006" key="4">
    <source>
        <dbReference type="Google" id="ProtNLM"/>
    </source>
</evidence>
<name>A0A1Y2C020_9FUNG</name>
<dbReference type="PANTHER" id="PTHR11560">
    <property type="entry name" value="39S RIBOSOMAL PROTEIN L10, MITOCHONDRIAL"/>
    <property type="match status" value="1"/>
</dbReference>
<dbReference type="STRING" id="329046.A0A1Y2C020"/>
<dbReference type="SUPFAM" id="SSF160369">
    <property type="entry name" value="Ribosomal protein L10-like"/>
    <property type="match status" value="1"/>
</dbReference>
<evidence type="ECO:0000256" key="1">
    <source>
        <dbReference type="ARBA" id="ARBA00008889"/>
    </source>
</evidence>
<organism evidence="2 3">
    <name type="scientific">Rhizoclosmatium globosum</name>
    <dbReference type="NCBI Taxonomy" id="329046"/>
    <lineage>
        <taxon>Eukaryota</taxon>
        <taxon>Fungi</taxon>
        <taxon>Fungi incertae sedis</taxon>
        <taxon>Chytridiomycota</taxon>
        <taxon>Chytridiomycota incertae sedis</taxon>
        <taxon>Chytridiomycetes</taxon>
        <taxon>Chytridiales</taxon>
        <taxon>Chytriomycetaceae</taxon>
        <taxon>Rhizoclosmatium</taxon>
    </lineage>
</organism>
<evidence type="ECO:0000313" key="3">
    <source>
        <dbReference type="Proteomes" id="UP000193642"/>
    </source>
</evidence>
<dbReference type="InterPro" id="IPR043141">
    <property type="entry name" value="Ribosomal_uL10-like_sf"/>
</dbReference>
<protein>
    <recommendedName>
        <fullName evidence="4">Ribosomal protein L10</fullName>
    </recommendedName>
</protein>
<comment type="caution">
    <text evidence="2">The sequence shown here is derived from an EMBL/GenBank/DDBJ whole genome shotgun (WGS) entry which is preliminary data.</text>
</comment>
<dbReference type="AlphaFoldDB" id="A0A1Y2C020"/>
<gene>
    <name evidence="2" type="ORF">BCR33DRAFT_719361</name>
</gene>
<dbReference type="EMBL" id="MCGO01000035">
    <property type="protein sequence ID" value="ORY40359.1"/>
    <property type="molecule type" value="Genomic_DNA"/>
</dbReference>
<dbReference type="Proteomes" id="UP000193642">
    <property type="component" value="Unassembled WGS sequence"/>
</dbReference>
<dbReference type="InterPro" id="IPR047865">
    <property type="entry name" value="Ribosomal_uL10_bac_type"/>
</dbReference>
<keyword evidence="3" id="KW-1185">Reference proteome</keyword>
<dbReference type="Gene3D" id="3.30.70.1730">
    <property type="match status" value="1"/>
</dbReference>
<accession>A0A1Y2C020</accession>
<dbReference type="OrthoDB" id="360689at2759"/>
<comment type="similarity">
    <text evidence="1">Belongs to the universal ribosomal protein uL10 family.</text>
</comment>